<dbReference type="AlphaFoldDB" id="W4GZ82"/>
<dbReference type="VEuPathDB" id="FungiDB:H257_03776"/>
<keyword evidence="1" id="KW-0812">Transmembrane</keyword>
<organism evidence="2">
    <name type="scientific">Aphanomyces astaci</name>
    <name type="common">Crayfish plague agent</name>
    <dbReference type="NCBI Taxonomy" id="112090"/>
    <lineage>
        <taxon>Eukaryota</taxon>
        <taxon>Sar</taxon>
        <taxon>Stramenopiles</taxon>
        <taxon>Oomycota</taxon>
        <taxon>Saprolegniomycetes</taxon>
        <taxon>Saprolegniales</taxon>
        <taxon>Verrucalvaceae</taxon>
        <taxon>Aphanomyces</taxon>
    </lineage>
</organism>
<accession>W4GZ82</accession>
<feature type="transmembrane region" description="Helical" evidence="1">
    <location>
        <begin position="12"/>
        <end position="31"/>
    </location>
</feature>
<evidence type="ECO:0000256" key="1">
    <source>
        <dbReference type="SAM" id="Phobius"/>
    </source>
</evidence>
<keyword evidence="1" id="KW-1133">Transmembrane helix</keyword>
<dbReference type="RefSeq" id="XP_009826318.1">
    <property type="nucleotide sequence ID" value="XM_009828016.1"/>
</dbReference>
<evidence type="ECO:0000313" key="2">
    <source>
        <dbReference type="EMBL" id="ETV84626.1"/>
    </source>
</evidence>
<keyword evidence="1" id="KW-0472">Membrane</keyword>
<dbReference type="GeneID" id="20805772"/>
<proteinExistence type="predicted"/>
<protein>
    <submittedName>
        <fullName evidence="2">Uncharacterized protein</fullName>
    </submittedName>
</protein>
<gene>
    <name evidence="2" type="ORF">H257_03776</name>
</gene>
<name>W4GZ82_APHAT</name>
<reference evidence="2" key="1">
    <citation type="submission" date="2013-12" db="EMBL/GenBank/DDBJ databases">
        <title>The Genome Sequence of Aphanomyces astaci APO3.</title>
        <authorList>
            <consortium name="The Broad Institute Genomics Platform"/>
            <person name="Russ C."/>
            <person name="Tyler B."/>
            <person name="van West P."/>
            <person name="Dieguez-Uribeondo J."/>
            <person name="Young S.K."/>
            <person name="Zeng Q."/>
            <person name="Gargeya S."/>
            <person name="Fitzgerald M."/>
            <person name="Abouelleil A."/>
            <person name="Alvarado L."/>
            <person name="Chapman S.B."/>
            <person name="Gainer-Dewar J."/>
            <person name="Goldberg J."/>
            <person name="Griggs A."/>
            <person name="Gujja S."/>
            <person name="Hansen M."/>
            <person name="Howarth C."/>
            <person name="Imamovic A."/>
            <person name="Ireland A."/>
            <person name="Larimer J."/>
            <person name="McCowan C."/>
            <person name="Murphy C."/>
            <person name="Pearson M."/>
            <person name="Poon T.W."/>
            <person name="Priest M."/>
            <person name="Roberts A."/>
            <person name="Saif S."/>
            <person name="Shea T."/>
            <person name="Sykes S."/>
            <person name="Wortman J."/>
            <person name="Nusbaum C."/>
            <person name="Birren B."/>
        </authorList>
    </citation>
    <scope>NUCLEOTIDE SEQUENCE [LARGE SCALE GENOMIC DNA]</scope>
    <source>
        <strain evidence="2">APO3</strain>
    </source>
</reference>
<dbReference type="EMBL" id="KI913119">
    <property type="protein sequence ID" value="ETV84626.1"/>
    <property type="molecule type" value="Genomic_DNA"/>
</dbReference>
<sequence length="231" mass="25053">MERRGDVRWPSWLSCHGGGVVVVWLLGPYWAKDLDGGSSRWLLCGGCLPRKLGWVYAIDTWLASSICKMSSSVSKMRPSVPDIVMMTSCISLIANHLTDVPRRSMMGLSVCSGKNSIADCGTTVLTVSSSSRFVGKSLLKSASFCMIRFTAFREDDSDPCTSRRRRVVPRGKSSTGVSWKRAPETYAICFSTAPPFAMSIVANVLGTNTYVLPLSPTSGPTFVVVLQPVVA</sequence>